<dbReference type="InterPro" id="IPR045055">
    <property type="entry name" value="DNA2/NAM7-like"/>
</dbReference>
<evidence type="ECO:0000259" key="27">
    <source>
        <dbReference type="Pfam" id="PF13087"/>
    </source>
</evidence>
<feature type="region of interest" description="Disordered" evidence="23">
    <location>
        <begin position="291"/>
        <end position="339"/>
    </location>
</feature>
<keyword evidence="6 22" id="KW-0540">Nuclease</keyword>
<dbReference type="InterPro" id="IPR027417">
    <property type="entry name" value="P-loop_NTPase"/>
</dbReference>
<dbReference type="GO" id="GO:0004386">
    <property type="term" value="F:helicase activity"/>
    <property type="evidence" value="ECO:0007669"/>
    <property type="project" value="UniProtKB-KW"/>
</dbReference>
<feature type="compositionally biased region" description="Polar residues" evidence="23">
    <location>
        <begin position="422"/>
        <end position="439"/>
    </location>
</feature>
<keyword evidence="7 22" id="KW-0479">Metal-binding</keyword>
<dbReference type="EMBL" id="EQ999977">
    <property type="protein sequence ID" value="EEQ90442.2"/>
    <property type="molecule type" value="Genomic_DNA"/>
</dbReference>
<dbReference type="InterPro" id="IPR011604">
    <property type="entry name" value="PDDEXK-like_dom_sf"/>
</dbReference>
<dbReference type="Gene3D" id="3.90.320.10">
    <property type="match status" value="1"/>
</dbReference>
<evidence type="ECO:0000256" key="16">
    <source>
        <dbReference type="ARBA" id="ARBA00023125"/>
    </source>
</evidence>
<keyword evidence="30" id="KW-1185">Reference proteome</keyword>
<keyword evidence="11 22" id="KW-0378">Hydrolase</keyword>
<feature type="domain" description="DNA2/NAM7 helicase helicase" evidence="26">
    <location>
        <begin position="1146"/>
        <end position="1234"/>
    </location>
</feature>
<keyword evidence="4 22" id="KW-0004">4Fe-4S</keyword>
<evidence type="ECO:0000256" key="4">
    <source>
        <dbReference type="ARBA" id="ARBA00022485"/>
    </source>
</evidence>
<feature type="region of interest" description="Disordered" evidence="23">
    <location>
        <begin position="190"/>
        <end position="219"/>
    </location>
</feature>
<evidence type="ECO:0000256" key="3">
    <source>
        <dbReference type="ARBA" id="ARBA00007913"/>
    </source>
</evidence>
<evidence type="ECO:0000256" key="23">
    <source>
        <dbReference type="SAM" id="MobiDB-lite"/>
    </source>
</evidence>
<feature type="domain" description="DNA2/NAM7 helicase-like C-terminal" evidence="27">
    <location>
        <begin position="1323"/>
        <end position="1549"/>
    </location>
</feature>
<name>A0ABP2F2V1_AJEDR</name>
<comment type="function">
    <text evidence="22">Key enzyme involved in DNA replication and DNA repair. Involved in Okazaki fragments processing by cleaving long flaps that escape FEN1: flaps that are longer than 27 nucleotides are coated by replication protein A complex (RPA), leading to recruit DNA2 which cleaves the flap until it is too short to bind RPA and becomes a substrate for FEN1. Also involved in 5'-end resection of DNA during double-strand break (DSB) repair by mediating the cleavage of 5'-ssDNA.</text>
</comment>
<evidence type="ECO:0000256" key="1">
    <source>
        <dbReference type="ARBA" id="ARBA00001966"/>
    </source>
</evidence>
<reference evidence="30" key="1">
    <citation type="journal article" date="2015" name="PLoS Genet.">
        <title>The dynamic genome and transcriptome of the human fungal pathogen Blastomyces and close relative Emmonsia.</title>
        <authorList>
            <person name="Munoz J.F."/>
            <person name="Gauthier G.M."/>
            <person name="Desjardins C.A."/>
            <person name="Gallo J.E."/>
            <person name="Holder J."/>
            <person name="Sullivan T.D."/>
            <person name="Marty A.J."/>
            <person name="Carmen J.C."/>
            <person name="Chen Z."/>
            <person name="Ding L."/>
            <person name="Gujja S."/>
            <person name="Magrini V."/>
            <person name="Misas E."/>
            <person name="Mitreva M."/>
            <person name="Priest M."/>
            <person name="Saif S."/>
            <person name="Whiston E.A."/>
            <person name="Young S."/>
            <person name="Zeng Q."/>
            <person name="Goldman W.E."/>
            <person name="Mardis E.R."/>
            <person name="Taylor J.W."/>
            <person name="McEwen J.G."/>
            <person name="Clay O.K."/>
            <person name="Klein B.S."/>
            <person name="Cuomo C.A."/>
        </authorList>
    </citation>
    <scope>NUCLEOTIDE SEQUENCE [LARGE SCALE GENOMIC DNA]</scope>
    <source>
        <strain evidence="30">ER-3 / ATCC MYA-2586</strain>
    </source>
</reference>
<evidence type="ECO:0000259" key="28">
    <source>
        <dbReference type="Pfam" id="PF21123"/>
    </source>
</evidence>
<dbReference type="InterPro" id="IPR014808">
    <property type="entry name" value="DNA_replication_fac_Dna2_N"/>
</dbReference>
<evidence type="ECO:0000256" key="10">
    <source>
        <dbReference type="ARBA" id="ARBA00022763"/>
    </source>
</evidence>
<sequence>MPSDAFVISSKSRIKLNTFRYAPAVPQYSHNMPTVDQNCDDSGSMDKENAEMKARMGEGDIPVPTPQSSGTKCREVQPEKKSPQTPAHRIPLADLISNTEDAFSRAPGRVISPEDHVFWKHEPCNTDPRDASGSPITRGQKRYRSASPTSSPLGADSKHIMSSPQPLPKFVRTPQHDIAADLWSKYIGKSTGNPGGDAPKPQFAHLVSSSPRTPTAARAGRDLSTLRRSNSCNVYWPTSNTKRRRVDNEQQAVKRVRDIFAGSRSSLLGDGTSKSSKISLLVGKIQETLLKSPRGEISGPSSSTPLPERPDNIAEFSGSPPKPRNENENNPIDTPSKCSRRVMANDAVYNDTMYTIQDLNATLSEFDDDGLDDDFLEFAGKADNQHKPIYSEVGPLPDAVQEERLTGVLYTAHAKPDRPRTGSINKNDKQPTLPTSHAHTNSEEVDEFNDSDDEFPEAMEEVLARYDLKEQTNAGKKPNAILAEPPAPSFGIAAVRKTEPKTPSLDGAISSSGDEFDEDIDLESIEAAMQKVAGINGSSHNRKSRQTIERHLIIDSAENTYLNSKGQSKPQKVLFVQEEKTNNNRTITLRESWYDTPCSKGSYIHLIGSFDHMGRCLVDNSDNMIILHPDHLISATVVADSFTCPRRAVLQDRVKATSEANKPQVYGHILHEIFQAAASANRWDQSWLREIISRTLEHYVESLYEIQVEVSEATEYLMSKIPALSSWADIFMRSRPTIESITEDRSGTTSCLSINKLLEVEEHIWSPMYGLKGNVDATVQVAVQEGTEKKTLTVPFELKTGRNNSNEAHRAQTALYTLLVSDRYDIDVTFGILFYLEATKTFRVRAIRSEIRQMIQQRNRLAEFICKKSDLPPMLKKARICNQCYAKDACFIYHKVMDDGDDESSGMGTSFIEIVGHLTPSHQNFFKKWDALLTMEERDILKFRRELWTMLSNEREGVGRCFGNVMVEPGSAYEETGVPKINRFRYTFFKHQPPSNFSFGDSQLSVGEPIVVSDEKGHFALANGYVTHISRTRISVAVDRRLHNARTRCSNFDADRHQSFTGVMEIVETGGSESTVFPEKAEDTTLYRLDKDEFSNGMATVRNNLVCMMDRNTFQARRLRDLIIDGHIPLFKPTSSSAIPCLPETELNIDQEQAIKKVMSANDYALILGMPGTGKTTTIAHIIRALISQGKSVLLTSYTHTAVDNILLKVKDDNIRTLRLGATTKIHPDVQKFADLAATPKKTIEELRDIYENSRIVATTCLGINHPIFNSRTFDYCIVDEASQITLPVCLGPIRMAKTFILVGDHYQLPPLVQDKEARESGLDVSLFKLLCDLQPASVVNLEHQYRMCEDIMLLSNTLIYSGHLKCGTPEVAQSYLKIPNLGRLKQHHVDSLSLPPNVRNSCLGSRYGRCWIRDLLDPVARTRLVNTDPLEPQATESSKGSRIINPIEATICAQLVESFISVGIPAGDIGVVTLYRSQLSLLKQNLRHHPDLEMHTADRFQGRDKEIIIMSCVRSNSERNVGELLRDWRRVNVAFTRARTKLLIVGSKNTLRDGNELLGNFVQLMDAKAWTYDLPRTAVEQHVFENAENGLTQLSPRKGMEVMRSNSLSPKKRSPTKKIPKKRVTFHDQSPLKDKQRIALSPVKNRQPSAGQRRPEKIGGKLLDGARIVATRPVLMDVLNDLM</sequence>
<keyword evidence="20 22" id="KW-0511">Multifunctional enzyme</keyword>
<evidence type="ECO:0000256" key="9">
    <source>
        <dbReference type="ARBA" id="ARBA00022759"/>
    </source>
</evidence>
<evidence type="ECO:0000256" key="7">
    <source>
        <dbReference type="ARBA" id="ARBA00022723"/>
    </source>
</evidence>
<evidence type="ECO:0000256" key="15">
    <source>
        <dbReference type="ARBA" id="ARBA00023014"/>
    </source>
</evidence>
<feature type="region of interest" description="Disordered" evidence="23">
    <location>
        <begin position="1605"/>
        <end position="1658"/>
    </location>
</feature>
<accession>A0ABP2F2V1</accession>
<feature type="domain" description="DNA2 rift barrel" evidence="28">
    <location>
        <begin position="952"/>
        <end position="1044"/>
    </location>
</feature>
<feature type="region of interest" description="Disordered" evidence="23">
    <location>
        <begin position="414"/>
        <end position="450"/>
    </location>
</feature>
<dbReference type="Pfam" id="PF13086">
    <property type="entry name" value="AAA_11"/>
    <property type="match status" value="2"/>
</dbReference>
<dbReference type="InterPro" id="IPR047187">
    <property type="entry name" value="SF1_C_Upf1"/>
</dbReference>
<dbReference type="Proteomes" id="UP000002039">
    <property type="component" value="Unassembled WGS sequence"/>
</dbReference>
<feature type="region of interest" description="Disordered" evidence="23">
    <location>
        <begin position="57"/>
        <end position="86"/>
    </location>
</feature>
<evidence type="ECO:0000256" key="20">
    <source>
        <dbReference type="ARBA" id="ARBA00023268"/>
    </source>
</evidence>
<evidence type="ECO:0000256" key="8">
    <source>
        <dbReference type="ARBA" id="ARBA00022741"/>
    </source>
</evidence>
<feature type="domain" description="DUF83" evidence="24">
    <location>
        <begin position="789"/>
        <end position="892"/>
    </location>
</feature>
<evidence type="ECO:0000313" key="30">
    <source>
        <dbReference type="Proteomes" id="UP000002039"/>
    </source>
</evidence>
<dbReference type="SUPFAM" id="SSF52540">
    <property type="entry name" value="P-loop containing nucleoside triphosphate hydrolases"/>
    <property type="match status" value="1"/>
</dbReference>
<evidence type="ECO:0000256" key="18">
    <source>
        <dbReference type="ARBA" id="ARBA00023204"/>
    </source>
</evidence>
<keyword evidence="5 22" id="KW-0235">DNA replication</keyword>
<dbReference type="InterPro" id="IPR041679">
    <property type="entry name" value="DNA2/NAM7-like_C"/>
</dbReference>
<keyword evidence="22" id="KW-0158">Chromosome</keyword>
<evidence type="ECO:0000256" key="21">
    <source>
        <dbReference type="ARBA" id="ARBA00047995"/>
    </source>
</evidence>
<keyword evidence="13 22" id="KW-0067">ATP-binding</keyword>
<keyword evidence="12 22" id="KW-0347">Helicase</keyword>
<dbReference type="Pfam" id="PF13087">
    <property type="entry name" value="AAA_12"/>
    <property type="match status" value="1"/>
</dbReference>
<evidence type="ECO:0000256" key="19">
    <source>
        <dbReference type="ARBA" id="ARBA00023242"/>
    </source>
</evidence>
<keyword evidence="8 22" id="KW-0547">Nucleotide-binding</keyword>
<dbReference type="EC" id="3.6.4.12" evidence="22"/>
<feature type="region of interest" description="Disordered" evidence="23">
    <location>
        <begin position="122"/>
        <end position="163"/>
    </location>
</feature>
<feature type="compositionally biased region" description="Basic residues" evidence="23">
    <location>
        <begin position="1611"/>
        <end position="1625"/>
    </location>
</feature>
<dbReference type="Gene3D" id="3.40.50.300">
    <property type="entry name" value="P-loop containing nucleotide triphosphate hydrolases"/>
    <property type="match status" value="2"/>
</dbReference>
<protein>
    <recommendedName>
        <fullName evidence="22">DNA replication ATP-dependent helicase/nuclease</fullName>
        <ecNumber evidence="22">3.1.-.-</ecNumber>
        <ecNumber evidence="22">3.6.4.12</ecNumber>
    </recommendedName>
</protein>
<dbReference type="EC" id="3.1.-.-" evidence="22"/>
<comment type="catalytic activity">
    <reaction evidence="21 22">
        <text>ATP + H2O = ADP + phosphate + H(+)</text>
        <dbReference type="Rhea" id="RHEA:13065"/>
        <dbReference type="ChEBI" id="CHEBI:15377"/>
        <dbReference type="ChEBI" id="CHEBI:15378"/>
        <dbReference type="ChEBI" id="CHEBI:30616"/>
        <dbReference type="ChEBI" id="CHEBI:43474"/>
        <dbReference type="ChEBI" id="CHEBI:456216"/>
        <dbReference type="EC" id="3.6.4.12"/>
    </reaction>
</comment>
<feature type="domain" description="DNA2/NAM7 helicase helicase" evidence="26">
    <location>
        <begin position="1245"/>
        <end position="1314"/>
    </location>
</feature>
<evidence type="ECO:0000256" key="13">
    <source>
        <dbReference type="ARBA" id="ARBA00022840"/>
    </source>
</evidence>
<evidence type="ECO:0000256" key="6">
    <source>
        <dbReference type="ARBA" id="ARBA00022722"/>
    </source>
</evidence>
<evidence type="ECO:0000259" key="26">
    <source>
        <dbReference type="Pfam" id="PF13086"/>
    </source>
</evidence>
<keyword evidence="18 22" id="KW-0234">DNA repair</keyword>
<dbReference type="InterPro" id="IPR022765">
    <property type="entry name" value="Dna2/Cas4_DUF83"/>
</dbReference>
<comment type="subcellular location">
    <subcellularLocation>
        <location evidence="2">Mitochondrion</location>
    </subcellularLocation>
    <subcellularLocation>
        <location evidence="22">Nucleus</location>
    </subcellularLocation>
    <subcellularLocation>
        <location evidence="22">Chromosome</location>
    </subcellularLocation>
</comment>
<keyword evidence="10 22" id="KW-0227">DNA damage</keyword>
<organism evidence="29 30">
    <name type="scientific">Ajellomyces dermatitidis (strain ER-3 / ATCC MYA-2586)</name>
    <name type="common">Blastomyces dermatitidis</name>
    <dbReference type="NCBI Taxonomy" id="559297"/>
    <lineage>
        <taxon>Eukaryota</taxon>
        <taxon>Fungi</taxon>
        <taxon>Dikarya</taxon>
        <taxon>Ascomycota</taxon>
        <taxon>Pezizomycotina</taxon>
        <taxon>Eurotiomycetes</taxon>
        <taxon>Eurotiomycetidae</taxon>
        <taxon>Onygenales</taxon>
        <taxon>Ajellomycetaceae</taxon>
        <taxon>Blastomyces</taxon>
    </lineage>
</organism>
<feature type="compositionally biased region" description="Basic and acidic residues" evidence="23">
    <location>
        <begin position="72"/>
        <end position="82"/>
    </location>
</feature>
<keyword evidence="17" id="KW-0496">Mitochondrion</keyword>
<dbReference type="InterPro" id="IPR041677">
    <property type="entry name" value="DNA2/NAM7_AAA_11"/>
</dbReference>
<evidence type="ECO:0000256" key="2">
    <source>
        <dbReference type="ARBA" id="ARBA00004173"/>
    </source>
</evidence>
<dbReference type="InterPro" id="IPR026851">
    <property type="entry name" value="Dna2/JHS1_DEXXQ-box"/>
</dbReference>
<keyword evidence="15 22" id="KW-0411">Iron-sulfur</keyword>
<dbReference type="Pfam" id="PF21123">
    <property type="entry name" value="Dna2_Rift"/>
    <property type="match status" value="1"/>
</dbReference>
<dbReference type="CDD" id="cd18808">
    <property type="entry name" value="SF1_C_Upf1"/>
    <property type="match status" value="1"/>
</dbReference>
<evidence type="ECO:0000256" key="5">
    <source>
        <dbReference type="ARBA" id="ARBA00022705"/>
    </source>
</evidence>
<evidence type="ECO:0000256" key="17">
    <source>
        <dbReference type="ARBA" id="ARBA00023128"/>
    </source>
</evidence>
<dbReference type="Pfam" id="PF01930">
    <property type="entry name" value="Cas_Cas4"/>
    <property type="match status" value="1"/>
</dbReference>
<evidence type="ECO:0000259" key="25">
    <source>
        <dbReference type="Pfam" id="PF08696"/>
    </source>
</evidence>
<evidence type="ECO:0000256" key="11">
    <source>
        <dbReference type="ARBA" id="ARBA00022801"/>
    </source>
</evidence>
<keyword evidence="19 22" id="KW-0539">Nucleus</keyword>
<dbReference type="CDD" id="cd22318">
    <property type="entry name" value="DNA2_N-like"/>
    <property type="match status" value="1"/>
</dbReference>
<dbReference type="RefSeq" id="XP_045277176.1">
    <property type="nucleotide sequence ID" value="XM_045421250.1"/>
</dbReference>
<dbReference type="GeneID" id="69027560"/>
<dbReference type="PANTHER" id="PTHR10887">
    <property type="entry name" value="DNA2/NAM7 HELICASE FAMILY"/>
    <property type="match status" value="1"/>
</dbReference>
<keyword evidence="16 22" id="KW-0238">DNA-binding</keyword>
<dbReference type="PANTHER" id="PTHR10887:SF433">
    <property type="entry name" value="DNA REPLICATION ATP-DEPENDENT HELICASE_NUCLEASE DNA2"/>
    <property type="match status" value="1"/>
</dbReference>
<evidence type="ECO:0000259" key="24">
    <source>
        <dbReference type="Pfam" id="PF01930"/>
    </source>
</evidence>
<dbReference type="Pfam" id="PF08696">
    <property type="entry name" value="Dna2"/>
    <property type="match status" value="1"/>
</dbReference>
<dbReference type="CDD" id="cd18041">
    <property type="entry name" value="DEXXQc_DNA2"/>
    <property type="match status" value="1"/>
</dbReference>
<comment type="similarity">
    <text evidence="3 22">Belongs to the DNA2/NAM7 helicase family.</text>
</comment>
<evidence type="ECO:0000256" key="12">
    <source>
        <dbReference type="ARBA" id="ARBA00022806"/>
    </source>
</evidence>
<evidence type="ECO:0000313" key="29">
    <source>
        <dbReference type="EMBL" id="EEQ90442.2"/>
    </source>
</evidence>
<keyword evidence="14 22" id="KW-0408">Iron</keyword>
<dbReference type="InterPro" id="IPR048459">
    <property type="entry name" value="DNA2_Rift"/>
</dbReference>
<proteinExistence type="inferred from homology"/>
<evidence type="ECO:0000256" key="22">
    <source>
        <dbReference type="RuleBase" id="RU367041"/>
    </source>
</evidence>
<feature type="domain" description="DNA replication factor Dna2 N-terminal" evidence="25">
    <location>
        <begin position="579"/>
        <end position="781"/>
    </location>
</feature>
<gene>
    <name evidence="29" type="ORF">BDCG_05562</name>
</gene>
<evidence type="ECO:0000256" key="14">
    <source>
        <dbReference type="ARBA" id="ARBA00023004"/>
    </source>
</evidence>
<keyword evidence="9" id="KW-0255">Endonuclease</keyword>
<comment type="cofactor">
    <cofactor evidence="1">
        <name>[4Fe-4S] cluster</name>
        <dbReference type="ChEBI" id="CHEBI:49883"/>
    </cofactor>
</comment>